<keyword evidence="9" id="KW-1185">Reference proteome</keyword>
<organism evidence="8 9">
    <name type="scientific">Plenodomus tracheiphilus IPT5</name>
    <dbReference type="NCBI Taxonomy" id="1408161"/>
    <lineage>
        <taxon>Eukaryota</taxon>
        <taxon>Fungi</taxon>
        <taxon>Dikarya</taxon>
        <taxon>Ascomycota</taxon>
        <taxon>Pezizomycotina</taxon>
        <taxon>Dothideomycetes</taxon>
        <taxon>Pleosporomycetidae</taxon>
        <taxon>Pleosporales</taxon>
        <taxon>Pleosporineae</taxon>
        <taxon>Leptosphaeriaceae</taxon>
        <taxon>Plenodomus</taxon>
    </lineage>
</organism>
<feature type="chain" id="PRO_5025354398" description="AA1-like domain-containing protein" evidence="6">
    <location>
        <begin position="20"/>
        <end position="163"/>
    </location>
</feature>
<feature type="signal peptide" evidence="6">
    <location>
        <begin position="1"/>
        <end position="19"/>
    </location>
</feature>
<feature type="disulfide bond" evidence="5">
    <location>
        <begin position="76"/>
        <end position="91"/>
    </location>
</feature>
<name>A0A6A7AQA2_9PLEO</name>
<sequence>MQFTTLAASLLAVAGLSAAAPLDARTTTADTCPVVQAGDYVWKISDFYARKPDGKKINSISFNIKATNGGTLDFTCGAQADTIVDDQWYSCGENSFMWFAYQSDRSGLLLQQSVSDDIQYVATTTLPNYCRAGGNGQNDFVCQGVDDAYITLVQYPKLGRPQV</sequence>
<evidence type="ECO:0000256" key="6">
    <source>
        <dbReference type="SAM" id="SignalP"/>
    </source>
</evidence>
<keyword evidence="2" id="KW-0964">Secreted</keyword>
<dbReference type="Proteomes" id="UP000799423">
    <property type="component" value="Unassembled WGS sequence"/>
</dbReference>
<gene>
    <name evidence="8" type="ORF">T440DRAFT_407891</name>
</gene>
<evidence type="ECO:0000256" key="1">
    <source>
        <dbReference type="ARBA" id="ARBA00004613"/>
    </source>
</evidence>
<evidence type="ECO:0000256" key="2">
    <source>
        <dbReference type="ARBA" id="ARBA00022525"/>
    </source>
</evidence>
<dbReference type="Pfam" id="PF16541">
    <property type="entry name" value="AltA1"/>
    <property type="match status" value="1"/>
</dbReference>
<dbReference type="AlphaFoldDB" id="A0A6A7AQA2"/>
<feature type="disulfide bond" evidence="5">
    <location>
        <begin position="130"/>
        <end position="142"/>
    </location>
</feature>
<dbReference type="Gene3D" id="2.40.350.20">
    <property type="match status" value="1"/>
</dbReference>
<evidence type="ECO:0000259" key="7">
    <source>
        <dbReference type="PROSITE" id="PS51895"/>
    </source>
</evidence>
<evidence type="ECO:0000256" key="4">
    <source>
        <dbReference type="ARBA" id="ARBA00023157"/>
    </source>
</evidence>
<dbReference type="EMBL" id="MU006346">
    <property type="protein sequence ID" value="KAF2845476.1"/>
    <property type="molecule type" value="Genomic_DNA"/>
</dbReference>
<dbReference type="InterPro" id="IPR032382">
    <property type="entry name" value="AltA1"/>
</dbReference>
<dbReference type="PROSITE" id="PS51895">
    <property type="entry name" value="AA1"/>
    <property type="match status" value="1"/>
</dbReference>
<accession>A0A6A7AQA2</accession>
<dbReference type="CDD" id="cd12798">
    <property type="entry name" value="Alt_A1"/>
    <property type="match status" value="1"/>
</dbReference>
<comment type="subcellular location">
    <subcellularLocation>
        <location evidence="1">Secreted</location>
    </subcellularLocation>
</comment>
<evidence type="ECO:0000313" key="9">
    <source>
        <dbReference type="Proteomes" id="UP000799423"/>
    </source>
</evidence>
<keyword evidence="3 6" id="KW-0732">Signal</keyword>
<evidence type="ECO:0000313" key="8">
    <source>
        <dbReference type="EMBL" id="KAF2845476.1"/>
    </source>
</evidence>
<reference evidence="8" key="1">
    <citation type="submission" date="2020-01" db="EMBL/GenBank/DDBJ databases">
        <authorList>
            <consortium name="DOE Joint Genome Institute"/>
            <person name="Haridas S."/>
            <person name="Albert R."/>
            <person name="Binder M."/>
            <person name="Bloem J."/>
            <person name="Labutti K."/>
            <person name="Salamov A."/>
            <person name="Andreopoulos B."/>
            <person name="Baker S.E."/>
            <person name="Barry K."/>
            <person name="Bills G."/>
            <person name="Bluhm B.H."/>
            <person name="Cannon C."/>
            <person name="Castanera R."/>
            <person name="Culley D.E."/>
            <person name="Daum C."/>
            <person name="Ezra D."/>
            <person name="Gonzalez J.B."/>
            <person name="Henrissat B."/>
            <person name="Kuo A."/>
            <person name="Liang C."/>
            <person name="Lipzen A."/>
            <person name="Lutzoni F."/>
            <person name="Magnuson J."/>
            <person name="Mondo S."/>
            <person name="Nolan M."/>
            <person name="Ohm R."/>
            <person name="Pangilinan J."/>
            <person name="Park H.-J."/>
            <person name="Ramirez L."/>
            <person name="Alfaro M."/>
            <person name="Sun H."/>
            <person name="Tritt A."/>
            <person name="Yoshinaga Y."/>
            <person name="Zwiers L.-H."/>
            <person name="Turgeon B.G."/>
            <person name="Goodwin S.B."/>
            <person name="Spatafora J.W."/>
            <person name="Crous P.W."/>
            <person name="Grigoriev I.V."/>
        </authorList>
    </citation>
    <scope>NUCLEOTIDE SEQUENCE</scope>
    <source>
        <strain evidence="8">IPT5</strain>
    </source>
</reference>
<evidence type="ECO:0000256" key="3">
    <source>
        <dbReference type="ARBA" id="ARBA00022729"/>
    </source>
</evidence>
<evidence type="ECO:0000256" key="5">
    <source>
        <dbReference type="PROSITE-ProRule" id="PRU01243"/>
    </source>
</evidence>
<feature type="domain" description="AA1-like" evidence="7">
    <location>
        <begin position="37"/>
        <end position="155"/>
    </location>
</feature>
<protein>
    <recommendedName>
        <fullName evidence="7">AA1-like domain-containing protein</fullName>
    </recommendedName>
</protein>
<dbReference type="GO" id="GO:0005576">
    <property type="term" value="C:extracellular region"/>
    <property type="evidence" value="ECO:0007669"/>
    <property type="project" value="UniProtKB-SubCell"/>
</dbReference>
<dbReference type="OrthoDB" id="3928926at2759"/>
<proteinExistence type="predicted"/>
<keyword evidence="4 5" id="KW-1015">Disulfide bond</keyword>